<accession>A0AA42BR54</accession>
<dbReference type="PANTHER" id="PTHR12510">
    <property type="entry name" value="TROPONIN C-AKIN-1 PROTEIN"/>
    <property type="match status" value="1"/>
</dbReference>
<feature type="domain" description="Gamma-glutamylcyclotransferase AIG2-like" evidence="4">
    <location>
        <begin position="3"/>
        <end position="122"/>
    </location>
</feature>
<evidence type="ECO:0000256" key="2">
    <source>
        <dbReference type="PIRSR" id="PIRSR639126-1"/>
    </source>
</evidence>
<gene>
    <name evidence="5" type="ORF">NK662_16175</name>
</gene>
<dbReference type="CDD" id="cd06661">
    <property type="entry name" value="GGCT_like"/>
    <property type="match status" value="1"/>
</dbReference>
<evidence type="ECO:0000313" key="6">
    <source>
        <dbReference type="Proteomes" id="UP001156102"/>
    </source>
</evidence>
<feature type="active site" description="Proton acceptor" evidence="2">
    <location>
        <position position="71"/>
    </location>
</feature>
<dbReference type="Gene3D" id="3.10.490.10">
    <property type="entry name" value="Gamma-glutamyl cyclotransferase-like"/>
    <property type="match status" value="1"/>
</dbReference>
<dbReference type="PANTHER" id="PTHR12510:SF4">
    <property type="entry name" value="GAMMA-GLUTAMYLAMINECYCLOTRANSFERASE"/>
    <property type="match status" value="1"/>
</dbReference>
<dbReference type="GO" id="GO:0005829">
    <property type="term" value="C:cytosol"/>
    <property type="evidence" value="ECO:0007669"/>
    <property type="project" value="TreeGrafter"/>
</dbReference>
<sequence length="123" mass="14171">MLLFVYGTLRKDEHNHHYLEGAECVAEVCWTAGRLHDTGLGYPALEEAEGQVYGELYRITEAHLPAIDELEDYVEGSTDNLYERVTRQIMTETGAHEAFVYVIHPNYRHLLQVHLAGGDWRKR</sequence>
<dbReference type="AlphaFoldDB" id="A0AA42BR54"/>
<dbReference type="InterPro" id="IPR039126">
    <property type="entry name" value="GGACT"/>
</dbReference>
<keyword evidence="6" id="KW-1185">Reference proteome</keyword>
<evidence type="ECO:0000259" key="4">
    <source>
        <dbReference type="Pfam" id="PF06094"/>
    </source>
</evidence>
<dbReference type="Proteomes" id="UP001156102">
    <property type="component" value="Unassembled WGS sequence"/>
</dbReference>
<dbReference type="InterPro" id="IPR036568">
    <property type="entry name" value="GGCT-like_sf"/>
</dbReference>
<name>A0AA42BR54_9BACI</name>
<dbReference type="InterPro" id="IPR009288">
    <property type="entry name" value="AIG2-like_dom"/>
</dbReference>
<dbReference type="InterPro" id="IPR013024">
    <property type="entry name" value="GGCT-like"/>
</dbReference>
<organism evidence="5 6">
    <name type="scientific">Ectobacillus ponti</name>
    <dbReference type="NCBI Taxonomy" id="2961894"/>
    <lineage>
        <taxon>Bacteria</taxon>
        <taxon>Bacillati</taxon>
        <taxon>Bacillota</taxon>
        <taxon>Bacilli</taxon>
        <taxon>Bacillales</taxon>
        <taxon>Bacillaceae</taxon>
        <taxon>Ectobacillus</taxon>
    </lineage>
</organism>
<evidence type="ECO:0000256" key="1">
    <source>
        <dbReference type="ARBA" id="ARBA00008861"/>
    </source>
</evidence>
<dbReference type="Pfam" id="PF06094">
    <property type="entry name" value="GGACT"/>
    <property type="match status" value="1"/>
</dbReference>
<comment type="caution">
    <text evidence="5">The sequence shown here is derived from an EMBL/GenBank/DDBJ whole genome shotgun (WGS) entry which is preliminary data.</text>
</comment>
<dbReference type="EMBL" id="JANCLT010000009">
    <property type="protein sequence ID" value="MCP8970061.1"/>
    <property type="molecule type" value="Genomic_DNA"/>
</dbReference>
<dbReference type="SUPFAM" id="SSF110857">
    <property type="entry name" value="Gamma-glutamyl cyclotransferase-like"/>
    <property type="match status" value="1"/>
</dbReference>
<protein>
    <recommendedName>
        <fullName evidence="3">Gamma-glutamylcyclotransferase family protein</fullName>
    </recommendedName>
</protein>
<evidence type="ECO:0000313" key="5">
    <source>
        <dbReference type="EMBL" id="MCP8970061.1"/>
    </source>
</evidence>
<reference evidence="5" key="1">
    <citation type="submission" date="2022-07" db="EMBL/GenBank/DDBJ databases">
        <authorList>
            <person name="Li W.-J."/>
            <person name="Deng Q.-Q."/>
        </authorList>
    </citation>
    <scope>NUCLEOTIDE SEQUENCE</scope>
    <source>
        <strain evidence="5">SYSU M60031</strain>
    </source>
</reference>
<comment type="similarity">
    <text evidence="1 3">Belongs to the gamma-glutamylcyclotransferase family.</text>
</comment>
<proteinExistence type="inferred from homology"/>
<dbReference type="GO" id="GO:0061929">
    <property type="term" value="F:gamma-glutamylaminecyclotransferase activity"/>
    <property type="evidence" value="ECO:0007669"/>
    <property type="project" value="InterPro"/>
</dbReference>
<evidence type="ECO:0000256" key="3">
    <source>
        <dbReference type="RuleBase" id="RU367036"/>
    </source>
</evidence>
<dbReference type="RefSeq" id="WP_254759981.1">
    <property type="nucleotide sequence ID" value="NZ_JANCLT010000009.1"/>
</dbReference>